<dbReference type="STRING" id="1660074.CVIC8964_0495"/>
<keyword evidence="1" id="KW-0472">Membrane</keyword>
<dbReference type="EMBL" id="CP018791">
    <property type="protein sequence ID" value="ARR01914.1"/>
    <property type="molecule type" value="Genomic_DNA"/>
</dbReference>
<dbReference type="Gene3D" id="3.40.50.300">
    <property type="entry name" value="P-loop containing nucleotide triphosphate hydrolases"/>
    <property type="match status" value="2"/>
</dbReference>
<gene>
    <name evidence="3" type="ORF">CVIC8964_0495</name>
</gene>
<evidence type="ECO:0000259" key="2">
    <source>
        <dbReference type="Pfam" id="PF05970"/>
    </source>
</evidence>
<dbReference type="CDD" id="cd18809">
    <property type="entry name" value="SF1_C_RecD"/>
    <property type="match status" value="1"/>
</dbReference>
<dbReference type="Pfam" id="PF05970">
    <property type="entry name" value="PIF1"/>
    <property type="match status" value="1"/>
</dbReference>
<keyword evidence="3" id="KW-0378">Hydrolase</keyword>
<reference evidence="3 4" key="1">
    <citation type="journal article" date="2017" name="Genome Biol. Evol.">
        <title>Comparative Genomic Analysis Identifies a Campylobacter Clade Deficient in Selenium Metabolism.</title>
        <authorList>
            <person name="Miller W.G."/>
            <person name="Yee E."/>
            <person name="Lopes B.S."/>
            <person name="Chapman M.H."/>
            <person name="Huynh S."/>
            <person name="Bono J.L."/>
            <person name="Parker C.T."/>
            <person name="Strachan N.J.C."/>
            <person name="Forbes K.J."/>
        </authorList>
    </citation>
    <scope>NUCLEOTIDE SEQUENCE [LARGE SCALE GENOMIC DNA]</scope>
    <source>
        <strain evidence="3 4">RM8964</strain>
    </source>
</reference>
<dbReference type="GO" id="GO:0000723">
    <property type="term" value="P:telomere maintenance"/>
    <property type="evidence" value="ECO:0007669"/>
    <property type="project" value="InterPro"/>
</dbReference>
<accession>A0A1X9T059</accession>
<feature type="domain" description="DNA helicase Pif1-like DEAD-box helicase" evidence="2">
    <location>
        <begin position="10"/>
        <end position="195"/>
    </location>
</feature>
<dbReference type="SUPFAM" id="SSF52540">
    <property type="entry name" value="P-loop containing nucleoside triphosphate hydrolases"/>
    <property type="match status" value="2"/>
</dbReference>
<dbReference type="InterPro" id="IPR051055">
    <property type="entry name" value="PIF1_helicase"/>
</dbReference>
<evidence type="ECO:0000313" key="3">
    <source>
        <dbReference type="EMBL" id="ARR01914.1"/>
    </source>
</evidence>
<protein>
    <submittedName>
        <fullName evidence="3">Helicase, PIF1 family (DUF889 domain)</fullName>
    </submittedName>
</protein>
<keyword evidence="1" id="KW-0812">Transmembrane</keyword>
<keyword evidence="1" id="KW-1133">Transmembrane helix</keyword>
<keyword evidence="3" id="KW-0547">Nucleotide-binding</keyword>
<dbReference type="InterPro" id="IPR027417">
    <property type="entry name" value="P-loop_NTPase"/>
</dbReference>
<feature type="transmembrane region" description="Helical" evidence="1">
    <location>
        <begin position="42"/>
        <end position="64"/>
    </location>
</feature>
<evidence type="ECO:0000256" key="1">
    <source>
        <dbReference type="SAM" id="Phobius"/>
    </source>
</evidence>
<dbReference type="AlphaFoldDB" id="A0A1X9T059"/>
<dbReference type="OrthoDB" id="9763659at2"/>
<dbReference type="RefSeq" id="WP_086333478.1">
    <property type="nucleotide sequence ID" value="NZ_CP018791.1"/>
</dbReference>
<dbReference type="Proteomes" id="UP000194265">
    <property type="component" value="Chromosome"/>
</dbReference>
<name>A0A1X9T059_9BACT</name>
<evidence type="ECO:0000313" key="4">
    <source>
        <dbReference type="Proteomes" id="UP000194265"/>
    </source>
</evidence>
<dbReference type="InterPro" id="IPR010285">
    <property type="entry name" value="DNA_helicase_pif1-like_DEAD"/>
</dbReference>
<dbReference type="Gene3D" id="2.30.30.940">
    <property type="match status" value="1"/>
</dbReference>
<dbReference type="GO" id="GO:0006281">
    <property type="term" value="P:DNA repair"/>
    <property type="evidence" value="ECO:0007669"/>
    <property type="project" value="InterPro"/>
</dbReference>
<sequence length="435" mass="49905">MLNHILELLKEHNIFLTGGGGVGKSYMTTKIMHIYSKNNKRVVALGSTGISAVGIGGVSIHSFFKFGICSNYLELNLFDKKQKDKLKELFNIIKNIDLLIIDEISMVSADLMEMIWLRLMQGSFSGRVMVVGDFYQLPPVKKQDSIGLFNFNYAFSSTAWYNLKFINIELVVSKRTSDMQFYSMLSHLRLGIINSEIYKALSSKITNTIPNDSIILFGRNIEADMLNAKKLAQIPNLLVKIKANEKIYDDNLHKDAYDKWVNNLNALRELEIKKDAKVMFLCNKWGEYYNGEQGKIQEINQDSSGEIISINVLKDNGVVVEVVPFTYWLFEYKKDGQDIKENIRAEFVQFPLKLAYAITIHKSQGMSIKRLVCNLNHIFANGQLYVALSRAISWDELGIIYTRSKDFYSYLKSVVNIDQSVNEFYAKEKFIREKI</sequence>
<dbReference type="GO" id="GO:0003678">
    <property type="term" value="F:DNA helicase activity"/>
    <property type="evidence" value="ECO:0007669"/>
    <property type="project" value="InterPro"/>
</dbReference>
<dbReference type="PANTHER" id="PTHR47642:SF5">
    <property type="entry name" value="ATP-DEPENDENT DNA HELICASE"/>
    <property type="match status" value="1"/>
</dbReference>
<dbReference type="PANTHER" id="PTHR47642">
    <property type="entry name" value="ATP-DEPENDENT DNA HELICASE"/>
    <property type="match status" value="1"/>
</dbReference>
<keyword evidence="3" id="KW-0067">ATP-binding</keyword>
<keyword evidence="3" id="KW-0347">Helicase</keyword>
<proteinExistence type="predicted"/>
<organism evidence="3 4">
    <name type="scientific">Campylobacter vicugnae</name>
    <dbReference type="NCBI Taxonomy" id="1660076"/>
    <lineage>
        <taxon>Bacteria</taxon>
        <taxon>Pseudomonadati</taxon>
        <taxon>Campylobacterota</taxon>
        <taxon>Epsilonproteobacteria</taxon>
        <taxon>Campylobacterales</taxon>
        <taxon>Campylobacteraceae</taxon>
        <taxon>Campylobacter</taxon>
    </lineage>
</organism>